<dbReference type="PROSITE" id="PS51257">
    <property type="entry name" value="PROKAR_LIPOPROTEIN"/>
    <property type="match status" value="1"/>
</dbReference>
<keyword evidence="4" id="KW-1185">Reference proteome</keyword>
<evidence type="ECO:0008006" key="5">
    <source>
        <dbReference type="Google" id="ProtNLM"/>
    </source>
</evidence>
<comment type="caution">
    <text evidence="3">The sequence shown here is derived from an EMBL/GenBank/DDBJ whole genome shotgun (WGS) entry which is preliminary data.</text>
</comment>
<dbReference type="Proteomes" id="UP001258181">
    <property type="component" value="Unassembled WGS sequence"/>
</dbReference>
<dbReference type="Gene3D" id="2.60.40.2360">
    <property type="entry name" value="Intracellular proteinase inhibitor BsuPI"/>
    <property type="match status" value="1"/>
</dbReference>
<evidence type="ECO:0000313" key="4">
    <source>
        <dbReference type="Proteomes" id="UP001258181"/>
    </source>
</evidence>
<dbReference type="InterPro" id="IPR020481">
    <property type="entry name" value="Intracell_prot_inh_BsuPI"/>
</dbReference>
<reference evidence="3 4" key="1">
    <citation type="submission" date="2023-07" db="EMBL/GenBank/DDBJ databases">
        <title>Sorghum-associated microbial communities from plants grown in Nebraska, USA.</title>
        <authorList>
            <person name="Schachtman D."/>
        </authorList>
    </citation>
    <scope>NUCLEOTIDE SEQUENCE [LARGE SCALE GENOMIC DNA]</scope>
    <source>
        <strain evidence="3 4">BE211</strain>
    </source>
</reference>
<dbReference type="EMBL" id="JAVDWA010000001">
    <property type="protein sequence ID" value="MDR7071983.1"/>
    <property type="molecule type" value="Genomic_DNA"/>
</dbReference>
<dbReference type="InterPro" id="IPR038144">
    <property type="entry name" value="IPI"/>
</dbReference>
<dbReference type="InterPro" id="IPR018911">
    <property type="entry name" value="Gmad2_Ig-like_dom"/>
</dbReference>
<protein>
    <recommendedName>
        <fullName evidence="5">Intracellular proteinase inhibitor BsuPI domain-containing protein</fullName>
    </recommendedName>
</protein>
<name>A0ABU1TXS8_9BACL</name>
<feature type="domain" description="Intracellular proteinase inhibitor BsuPI" evidence="2">
    <location>
        <begin position="50"/>
        <end position="142"/>
    </location>
</feature>
<dbReference type="Pfam" id="PF12690">
    <property type="entry name" value="BsuPI"/>
    <property type="match status" value="1"/>
</dbReference>
<proteinExistence type="predicted"/>
<dbReference type="Pfam" id="PF10648">
    <property type="entry name" value="Gmad2"/>
    <property type="match status" value="1"/>
</dbReference>
<organism evidence="3 4">
    <name type="scientific">Fictibacillus barbaricus</name>
    <dbReference type="NCBI Taxonomy" id="182136"/>
    <lineage>
        <taxon>Bacteria</taxon>
        <taxon>Bacillati</taxon>
        <taxon>Bacillota</taxon>
        <taxon>Bacilli</taxon>
        <taxon>Bacillales</taxon>
        <taxon>Fictibacillaceae</taxon>
        <taxon>Fictibacillus</taxon>
    </lineage>
</organism>
<feature type="domain" description="Bacterial spore germination immunoglobulin-like" evidence="1">
    <location>
        <begin position="186"/>
        <end position="258"/>
    </location>
</feature>
<evidence type="ECO:0000313" key="3">
    <source>
        <dbReference type="EMBL" id="MDR7071983.1"/>
    </source>
</evidence>
<evidence type="ECO:0000259" key="1">
    <source>
        <dbReference type="Pfam" id="PF10648"/>
    </source>
</evidence>
<sequence>MKRWGSLERIIPILLLVVLFTIFSGCVNKDKEKKSSHKQQVISQLSPVLSIQQKNQEISFLIAIENKSNHTVTLTFPTAKMFDITVTDANGKEQFRHSSNKQYNKSPEKVEIKAGDSHLWTSDWKLSPGRKGGIYRVNATITPSKVSPGSLKTEKLTMEDTLTLQSPSGKLENNSFRHIHLTGSDGKYKVSGEARVFEAAFAYTVTDGHHVFEEQSEMASAGAPAWAPFTFDVHISKGDLPINGTLMLELYYFSPKDGTKTDVLAVPLQTFK</sequence>
<dbReference type="RefSeq" id="WP_310257037.1">
    <property type="nucleotide sequence ID" value="NZ_JAVDWA010000001.1"/>
</dbReference>
<evidence type="ECO:0000259" key="2">
    <source>
        <dbReference type="Pfam" id="PF12690"/>
    </source>
</evidence>
<accession>A0ABU1TXS8</accession>
<gene>
    <name evidence="3" type="ORF">J2X07_000958</name>
</gene>